<feature type="non-terminal residue" evidence="2">
    <location>
        <position position="278"/>
    </location>
</feature>
<reference evidence="2" key="1">
    <citation type="submission" date="2020-02" db="EMBL/GenBank/DDBJ databases">
        <authorList>
            <person name="Meier V. D."/>
        </authorList>
    </citation>
    <scope>NUCLEOTIDE SEQUENCE</scope>
    <source>
        <strain evidence="2">AVDCRST_MAG06</strain>
    </source>
</reference>
<dbReference type="EMBL" id="CADCUP010000027">
    <property type="protein sequence ID" value="CAA9374212.1"/>
    <property type="molecule type" value="Genomic_DNA"/>
</dbReference>
<feature type="compositionally biased region" description="Basic and acidic residues" evidence="1">
    <location>
        <begin position="109"/>
        <end position="134"/>
    </location>
</feature>
<feature type="non-terminal residue" evidence="2">
    <location>
        <position position="1"/>
    </location>
</feature>
<accession>A0A6J4N0S2</accession>
<feature type="compositionally biased region" description="Basic residues" evidence="1">
    <location>
        <begin position="48"/>
        <end position="58"/>
    </location>
</feature>
<feature type="region of interest" description="Disordered" evidence="1">
    <location>
        <begin position="220"/>
        <end position="278"/>
    </location>
</feature>
<feature type="compositionally biased region" description="Low complexity" evidence="1">
    <location>
        <begin position="37"/>
        <end position="47"/>
    </location>
</feature>
<feature type="compositionally biased region" description="Basic residues" evidence="1">
    <location>
        <begin position="135"/>
        <end position="148"/>
    </location>
</feature>
<feature type="compositionally biased region" description="Basic residues" evidence="1">
    <location>
        <begin position="160"/>
        <end position="176"/>
    </location>
</feature>
<feature type="compositionally biased region" description="Basic residues" evidence="1">
    <location>
        <begin position="1"/>
        <end position="18"/>
    </location>
</feature>
<feature type="region of interest" description="Disordered" evidence="1">
    <location>
        <begin position="1"/>
        <end position="205"/>
    </location>
</feature>
<sequence length="278" mass="31553">AGGHHARARRGGRLRLGHRAGDLRPGLQHHPERPRLARPAAAEPPRAAARRRVRRHRQGPREDRAGRPRLQPRRRGAGHRSAGPLDALQRLHRRGADALLPRRPRRHQERPAAARPRLEARAGQHADRPGDQGCRRLRVGRLHRRPLRRPLQPGVPPRGGSRRVRRRARVRGGPPRRHPDDRRHHRRGRRDGHRLRHRPDGRHRLRDLLPRLPAAGELRHLSPGDVALGRHPRLGDGHRGPGGCRAARCRRRPARHPHRRGGADAHPGAARQPPGRPL</sequence>
<feature type="compositionally biased region" description="Basic residues" evidence="1">
    <location>
        <begin position="183"/>
        <end position="205"/>
    </location>
</feature>
<organism evidence="2">
    <name type="scientific">uncultured Nocardioides sp</name>
    <dbReference type="NCBI Taxonomy" id="198441"/>
    <lineage>
        <taxon>Bacteria</taxon>
        <taxon>Bacillati</taxon>
        <taxon>Actinomycetota</taxon>
        <taxon>Actinomycetes</taxon>
        <taxon>Propionibacteriales</taxon>
        <taxon>Nocardioidaceae</taxon>
        <taxon>Nocardioides</taxon>
        <taxon>environmental samples</taxon>
    </lineage>
</organism>
<evidence type="ECO:0000313" key="2">
    <source>
        <dbReference type="EMBL" id="CAA9374212.1"/>
    </source>
</evidence>
<dbReference type="AlphaFoldDB" id="A0A6J4N0S2"/>
<name>A0A6J4N0S2_9ACTN</name>
<evidence type="ECO:0000256" key="1">
    <source>
        <dbReference type="SAM" id="MobiDB-lite"/>
    </source>
</evidence>
<feature type="compositionally biased region" description="Basic residues" evidence="1">
    <location>
        <begin position="247"/>
        <end position="260"/>
    </location>
</feature>
<protein>
    <submittedName>
        <fullName evidence="2">Uncharacterized UPF0118 membrane protein</fullName>
    </submittedName>
</protein>
<gene>
    <name evidence="2" type="ORF">AVDCRST_MAG06-326</name>
</gene>
<proteinExistence type="predicted"/>